<name>A0A1X2HTX9_SYNRA</name>
<dbReference type="SUPFAM" id="SSF47954">
    <property type="entry name" value="Cyclin-like"/>
    <property type="match status" value="1"/>
</dbReference>
<dbReference type="Proteomes" id="UP000242180">
    <property type="component" value="Unassembled WGS sequence"/>
</dbReference>
<dbReference type="GO" id="GO:0005634">
    <property type="term" value="C:nucleus"/>
    <property type="evidence" value="ECO:0007669"/>
    <property type="project" value="TreeGrafter"/>
</dbReference>
<dbReference type="OMA" id="STWSHYY"/>
<dbReference type="InterPro" id="IPR013922">
    <property type="entry name" value="Cyclin_PHO80-like"/>
</dbReference>
<dbReference type="AlphaFoldDB" id="A0A1X2HTX9"/>
<evidence type="ECO:0000256" key="1">
    <source>
        <dbReference type="SAM" id="MobiDB-lite"/>
    </source>
</evidence>
<evidence type="ECO:0000313" key="2">
    <source>
        <dbReference type="EMBL" id="ORZ03055.1"/>
    </source>
</evidence>
<feature type="region of interest" description="Disordered" evidence="1">
    <location>
        <begin position="29"/>
        <end position="48"/>
    </location>
</feature>
<organism evidence="2 3">
    <name type="scientific">Syncephalastrum racemosum</name>
    <name type="common">Filamentous fungus</name>
    <dbReference type="NCBI Taxonomy" id="13706"/>
    <lineage>
        <taxon>Eukaryota</taxon>
        <taxon>Fungi</taxon>
        <taxon>Fungi incertae sedis</taxon>
        <taxon>Mucoromycota</taxon>
        <taxon>Mucoromycotina</taxon>
        <taxon>Mucoromycetes</taxon>
        <taxon>Mucorales</taxon>
        <taxon>Syncephalastraceae</taxon>
        <taxon>Syncephalastrum</taxon>
    </lineage>
</organism>
<dbReference type="STRING" id="13706.A0A1X2HTX9"/>
<proteinExistence type="predicted"/>
<dbReference type="CDD" id="cd20557">
    <property type="entry name" value="CYCLIN_ScPCL1-like"/>
    <property type="match status" value="1"/>
</dbReference>
<gene>
    <name evidence="2" type="ORF">BCR43DRAFT_510163</name>
</gene>
<accession>A0A1X2HTX9</accession>
<dbReference type="GO" id="GO:0000307">
    <property type="term" value="C:cyclin-dependent protein kinase holoenzyme complex"/>
    <property type="evidence" value="ECO:0007669"/>
    <property type="project" value="TreeGrafter"/>
</dbReference>
<dbReference type="GO" id="GO:0019901">
    <property type="term" value="F:protein kinase binding"/>
    <property type="evidence" value="ECO:0007669"/>
    <property type="project" value="InterPro"/>
</dbReference>
<feature type="region of interest" description="Disordered" evidence="1">
    <location>
        <begin position="1"/>
        <end position="20"/>
    </location>
</feature>
<keyword evidence="3" id="KW-1185">Reference proteome</keyword>
<dbReference type="EMBL" id="MCGN01000001">
    <property type="protein sequence ID" value="ORZ03055.1"/>
    <property type="molecule type" value="Genomic_DNA"/>
</dbReference>
<feature type="region of interest" description="Disordered" evidence="1">
    <location>
        <begin position="56"/>
        <end position="82"/>
    </location>
</feature>
<evidence type="ECO:0000313" key="3">
    <source>
        <dbReference type="Proteomes" id="UP000242180"/>
    </source>
</evidence>
<feature type="compositionally biased region" description="Polar residues" evidence="1">
    <location>
        <begin position="34"/>
        <end position="46"/>
    </location>
</feature>
<feature type="compositionally biased region" description="Low complexity" evidence="1">
    <location>
        <begin position="71"/>
        <end position="82"/>
    </location>
</feature>
<dbReference type="Pfam" id="PF08613">
    <property type="entry name" value="Cyclin"/>
    <property type="match status" value="1"/>
</dbReference>
<reference evidence="2 3" key="1">
    <citation type="submission" date="2016-07" db="EMBL/GenBank/DDBJ databases">
        <title>Pervasive Adenine N6-methylation of Active Genes in Fungi.</title>
        <authorList>
            <consortium name="DOE Joint Genome Institute"/>
            <person name="Mondo S.J."/>
            <person name="Dannebaum R.O."/>
            <person name="Kuo R.C."/>
            <person name="Labutti K."/>
            <person name="Haridas S."/>
            <person name="Kuo A."/>
            <person name="Salamov A."/>
            <person name="Ahrendt S.R."/>
            <person name="Lipzen A."/>
            <person name="Sullivan W."/>
            <person name="Andreopoulos W.B."/>
            <person name="Clum A."/>
            <person name="Lindquist E."/>
            <person name="Daum C."/>
            <person name="Ramamoorthy G.K."/>
            <person name="Gryganskyi A."/>
            <person name="Culley D."/>
            <person name="Magnuson J.K."/>
            <person name="James T.Y."/>
            <person name="O'Malley M.A."/>
            <person name="Stajich J.E."/>
            <person name="Spatafora J.W."/>
            <person name="Visel A."/>
            <person name="Grigoriev I.V."/>
        </authorList>
    </citation>
    <scope>NUCLEOTIDE SEQUENCE [LARGE SCALE GENOMIC DNA]</scope>
    <source>
        <strain evidence="2 3">NRRL 2496</strain>
    </source>
</reference>
<dbReference type="GO" id="GO:0016538">
    <property type="term" value="F:cyclin-dependent protein serine/threonine kinase regulator activity"/>
    <property type="evidence" value="ECO:0007669"/>
    <property type="project" value="TreeGrafter"/>
</dbReference>
<dbReference type="Gene3D" id="1.10.472.10">
    <property type="entry name" value="Cyclin-like"/>
    <property type="match status" value="1"/>
</dbReference>
<dbReference type="InterPro" id="IPR036915">
    <property type="entry name" value="Cyclin-like_sf"/>
</dbReference>
<sequence>MNDDNTPVNASSTPTSQPQDNFLVAAKEHRRTRTSVAKGSLSTPVSTPAIVPSKHHFRQHNDNGLSSHLIPSSAPARSSLPSTRCNRPLPSVLVDFIAITVCDLVPEPRIQQRQATDRGMMPIPELLYFIEKITFQAGINTRTALVALIYLQRAKACLPRNAVIGSYDTRHRLFLGSLLLACKFLRDTEWASVSSPTFAQQRLPPSQSRYHCYCYSGTSTFGPLNNRRLSQMCIGLYTLADMNLIERAFLKLIQYNCWVDDQQVHDFVYEHRVDFSL</sequence>
<dbReference type="InParanoid" id="A0A1X2HTX9"/>
<dbReference type="OrthoDB" id="10250320at2759"/>
<comment type="caution">
    <text evidence="2">The sequence shown here is derived from an EMBL/GenBank/DDBJ whole genome shotgun (WGS) entry which is preliminary data.</text>
</comment>
<dbReference type="PANTHER" id="PTHR15615:SF10">
    <property type="entry name" value="PHO85 CYCLIN-2-RELATED"/>
    <property type="match status" value="1"/>
</dbReference>
<protein>
    <submittedName>
        <fullName evidence="2">Uncharacterized protein</fullName>
    </submittedName>
</protein>
<dbReference type="PANTHER" id="PTHR15615">
    <property type="match status" value="1"/>
</dbReference>